<evidence type="ECO:0000313" key="2">
    <source>
        <dbReference type="EMBL" id="SNY80888.1"/>
    </source>
</evidence>
<dbReference type="EMBL" id="OBEG01000002">
    <property type="protein sequence ID" value="SNY80888.1"/>
    <property type="molecule type" value="Genomic_DNA"/>
</dbReference>
<gene>
    <name evidence="2" type="ORF">SAMN04244553_2462</name>
</gene>
<keyword evidence="3" id="KW-1185">Reference proteome</keyword>
<proteinExistence type="predicted"/>
<accession>A0A285L7J3</accession>
<name>A0A285L7J3_9NOCA</name>
<organism evidence="2 3">
    <name type="scientific">Nocardia amikacinitolerans</name>
    <dbReference type="NCBI Taxonomy" id="756689"/>
    <lineage>
        <taxon>Bacteria</taxon>
        <taxon>Bacillati</taxon>
        <taxon>Actinomycetota</taxon>
        <taxon>Actinomycetes</taxon>
        <taxon>Mycobacteriales</taxon>
        <taxon>Nocardiaceae</taxon>
        <taxon>Nocardia</taxon>
    </lineage>
</organism>
<evidence type="ECO:0000256" key="1">
    <source>
        <dbReference type="SAM" id="MobiDB-lite"/>
    </source>
</evidence>
<feature type="compositionally biased region" description="Basic and acidic residues" evidence="1">
    <location>
        <begin position="114"/>
        <end position="127"/>
    </location>
</feature>
<dbReference type="Proteomes" id="UP000219565">
    <property type="component" value="Unassembled WGS sequence"/>
</dbReference>
<protein>
    <submittedName>
        <fullName evidence="2">Uncharacterized protein</fullName>
    </submittedName>
</protein>
<sequence length="214" mass="23262">MQSACRTNRAATTADRRPVAKCFGRRSMIAAPGDRWRSRRSTRGCLGIRLPCAPLDAHSRRTHGRTRGCLGIRSPCGPLGRPLAADSSLPARRRRGFGDRDQHHPCRVARRLQVEQPERHQARDGRLRGCGQREGGPVAAASTLGASLGCRRPRVAGRFATATLGGRSGESPGRFSGRRSHMASDRLLGSSFEALTWLDIEPPGTRPGKAPFLK</sequence>
<feature type="region of interest" description="Disordered" evidence="1">
    <location>
        <begin position="114"/>
        <end position="138"/>
    </location>
</feature>
<evidence type="ECO:0000313" key="3">
    <source>
        <dbReference type="Proteomes" id="UP000219565"/>
    </source>
</evidence>
<dbReference type="AlphaFoldDB" id="A0A285L7J3"/>
<reference evidence="2 3" key="1">
    <citation type="submission" date="2017-09" db="EMBL/GenBank/DDBJ databases">
        <authorList>
            <person name="Ehlers B."/>
            <person name="Leendertz F.H."/>
        </authorList>
    </citation>
    <scope>NUCLEOTIDE SEQUENCE [LARGE SCALE GENOMIC DNA]</scope>
    <source>
        <strain evidence="2 3">DSM 45537</strain>
    </source>
</reference>